<reference evidence="8 9" key="1">
    <citation type="submission" date="2022-05" db="EMBL/GenBank/DDBJ databases">
        <title>Microbulbifer sp. nov., isolated from sponge.</title>
        <authorList>
            <person name="Gao L."/>
        </authorList>
    </citation>
    <scope>NUCLEOTIDE SEQUENCE [LARGE SCALE GENOMIC DNA]</scope>
    <source>
        <strain evidence="8 9">MI-G</strain>
    </source>
</reference>
<dbReference type="SUPFAM" id="SSF88659">
    <property type="entry name" value="Sigma3 and sigma4 domains of RNA polymerase sigma factors"/>
    <property type="match status" value="1"/>
</dbReference>
<sequence>MSEKDTISGIYIALRATLARAVSRIVPPKEIEDIVQETYVRVCQVKQKSEILYPRSFLLKTAQNLALDYLKRSETRMTVSADEDLEPAYSQAEYFSDETYDRVAVDEEFAHFCEAVRQLPVRCRRVFVLKKVYGYSQREIAKALNVSESTVEKHVATGIKRCTYFMMQRSSLETANVSLEPNNNGRTKQPPQASTSPSVSGQGGRT</sequence>
<evidence type="ECO:0000259" key="7">
    <source>
        <dbReference type="Pfam" id="PF08281"/>
    </source>
</evidence>
<evidence type="ECO:0000256" key="3">
    <source>
        <dbReference type="ARBA" id="ARBA00023082"/>
    </source>
</evidence>
<dbReference type="InterPro" id="IPR039425">
    <property type="entry name" value="RNA_pol_sigma-70-like"/>
</dbReference>
<evidence type="ECO:0000313" key="8">
    <source>
        <dbReference type="EMBL" id="WKD51243.1"/>
    </source>
</evidence>
<dbReference type="SUPFAM" id="SSF88946">
    <property type="entry name" value="Sigma2 domain of RNA polymerase sigma factors"/>
    <property type="match status" value="1"/>
</dbReference>
<keyword evidence="3" id="KW-0731">Sigma factor</keyword>
<dbReference type="CDD" id="cd06171">
    <property type="entry name" value="Sigma70_r4"/>
    <property type="match status" value="1"/>
</dbReference>
<dbReference type="RefSeq" id="WP_301418330.1">
    <property type="nucleotide sequence ID" value="NZ_CP098023.1"/>
</dbReference>
<feature type="domain" description="RNA polymerase sigma factor 70 region 4 type 2" evidence="7">
    <location>
        <begin position="114"/>
        <end position="162"/>
    </location>
</feature>
<dbReference type="Pfam" id="PF04542">
    <property type="entry name" value="Sigma70_r2"/>
    <property type="match status" value="1"/>
</dbReference>
<protein>
    <submittedName>
        <fullName evidence="8">RNA polymerase sigma factor</fullName>
    </submittedName>
</protein>
<evidence type="ECO:0000256" key="2">
    <source>
        <dbReference type="ARBA" id="ARBA00023015"/>
    </source>
</evidence>
<keyword evidence="2" id="KW-0805">Transcription regulation</keyword>
<keyword evidence="9" id="KW-1185">Reference proteome</keyword>
<organism evidence="8 9">
    <name type="scientific">Microbulbifer spongiae</name>
    <dbReference type="NCBI Taxonomy" id="2944933"/>
    <lineage>
        <taxon>Bacteria</taxon>
        <taxon>Pseudomonadati</taxon>
        <taxon>Pseudomonadota</taxon>
        <taxon>Gammaproteobacteria</taxon>
        <taxon>Cellvibrionales</taxon>
        <taxon>Microbulbiferaceae</taxon>
        <taxon>Microbulbifer</taxon>
    </lineage>
</organism>
<dbReference type="PANTHER" id="PTHR43133">
    <property type="entry name" value="RNA POLYMERASE ECF-TYPE SIGMA FACTO"/>
    <property type="match status" value="1"/>
</dbReference>
<dbReference type="EMBL" id="CP098023">
    <property type="protein sequence ID" value="WKD51243.1"/>
    <property type="molecule type" value="Genomic_DNA"/>
</dbReference>
<evidence type="ECO:0000256" key="5">
    <source>
        <dbReference type="SAM" id="MobiDB-lite"/>
    </source>
</evidence>
<proteinExistence type="inferred from homology"/>
<dbReference type="Proteomes" id="UP001321520">
    <property type="component" value="Chromosome"/>
</dbReference>
<name>A0ABY9EGK6_9GAMM</name>
<dbReference type="InterPro" id="IPR013249">
    <property type="entry name" value="RNA_pol_sigma70_r4_t2"/>
</dbReference>
<dbReference type="InterPro" id="IPR007627">
    <property type="entry name" value="RNA_pol_sigma70_r2"/>
</dbReference>
<dbReference type="PANTHER" id="PTHR43133:SF63">
    <property type="entry name" value="RNA POLYMERASE SIGMA FACTOR FECI-RELATED"/>
    <property type="match status" value="1"/>
</dbReference>
<feature type="compositionally biased region" description="Polar residues" evidence="5">
    <location>
        <begin position="177"/>
        <end position="200"/>
    </location>
</feature>
<dbReference type="Gene3D" id="1.10.10.10">
    <property type="entry name" value="Winged helix-like DNA-binding domain superfamily/Winged helix DNA-binding domain"/>
    <property type="match status" value="1"/>
</dbReference>
<gene>
    <name evidence="8" type="ORF">M8T91_07450</name>
</gene>
<evidence type="ECO:0000313" key="9">
    <source>
        <dbReference type="Proteomes" id="UP001321520"/>
    </source>
</evidence>
<dbReference type="NCBIfam" id="TIGR02937">
    <property type="entry name" value="sigma70-ECF"/>
    <property type="match status" value="1"/>
</dbReference>
<dbReference type="InterPro" id="IPR036388">
    <property type="entry name" value="WH-like_DNA-bd_sf"/>
</dbReference>
<accession>A0ABY9EGK6</accession>
<dbReference type="InterPro" id="IPR013325">
    <property type="entry name" value="RNA_pol_sigma_r2"/>
</dbReference>
<evidence type="ECO:0000256" key="4">
    <source>
        <dbReference type="ARBA" id="ARBA00023163"/>
    </source>
</evidence>
<keyword evidence="4" id="KW-0804">Transcription</keyword>
<evidence type="ECO:0000259" key="6">
    <source>
        <dbReference type="Pfam" id="PF04542"/>
    </source>
</evidence>
<dbReference type="InterPro" id="IPR013324">
    <property type="entry name" value="RNA_pol_sigma_r3/r4-like"/>
</dbReference>
<feature type="domain" description="RNA polymerase sigma-70 region 2" evidence="6">
    <location>
        <begin position="14"/>
        <end position="73"/>
    </location>
</feature>
<evidence type="ECO:0000256" key="1">
    <source>
        <dbReference type="ARBA" id="ARBA00010641"/>
    </source>
</evidence>
<feature type="region of interest" description="Disordered" evidence="5">
    <location>
        <begin position="177"/>
        <end position="206"/>
    </location>
</feature>
<dbReference type="Gene3D" id="1.10.1740.10">
    <property type="match status" value="1"/>
</dbReference>
<comment type="similarity">
    <text evidence="1">Belongs to the sigma-70 factor family. ECF subfamily.</text>
</comment>
<dbReference type="InterPro" id="IPR014284">
    <property type="entry name" value="RNA_pol_sigma-70_dom"/>
</dbReference>
<dbReference type="Pfam" id="PF08281">
    <property type="entry name" value="Sigma70_r4_2"/>
    <property type="match status" value="1"/>
</dbReference>